<keyword evidence="3" id="KW-1185">Reference proteome</keyword>
<evidence type="ECO:0000256" key="1">
    <source>
        <dbReference type="SAM" id="MobiDB-lite"/>
    </source>
</evidence>
<dbReference type="EMBL" id="BTFZ01000004">
    <property type="protein sequence ID" value="GMM35197.1"/>
    <property type="molecule type" value="Genomic_DNA"/>
</dbReference>
<proteinExistence type="predicted"/>
<evidence type="ECO:0000313" key="2">
    <source>
        <dbReference type="EMBL" id="GMM35197.1"/>
    </source>
</evidence>
<feature type="compositionally biased region" description="Polar residues" evidence="1">
    <location>
        <begin position="11"/>
        <end position="20"/>
    </location>
</feature>
<protein>
    <submittedName>
        <fullName evidence="2">Uncharacterized protein</fullName>
    </submittedName>
</protein>
<dbReference type="GeneID" id="90073176"/>
<dbReference type="Proteomes" id="UP001360560">
    <property type="component" value="Unassembled WGS sequence"/>
</dbReference>
<dbReference type="RefSeq" id="XP_064852197.1">
    <property type="nucleotide sequence ID" value="XM_064996125.1"/>
</dbReference>
<gene>
    <name evidence="2" type="ORF">DASC09_025220</name>
</gene>
<accession>A0AAV5QKX1</accession>
<organism evidence="2 3">
    <name type="scientific">Saccharomycopsis crataegensis</name>
    <dbReference type="NCBI Taxonomy" id="43959"/>
    <lineage>
        <taxon>Eukaryota</taxon>
        <taxon>Fungi</taxon>
        <taxon>Dikarya</taxon>
        <taxon>Ascomycota</taxon>
        <taxon>Saccharomycotina</taxon>
        <taxon>Saccharomycetes</taxon>
        <taxon>Saccharomycopsidaceae</taxon>
        <taxon>Saccharomycopsis</taxon>
    </lineage>
</organism>
<name>A0AAV5QKX1_9ASCO</name>
<comment type="caution">
    <text evidence="2">The sequence shown here is derived from an EMBL/GenBank/DDBJ whole genome shotgun (WGS) entry which is preliminary data.</text>
</comment>
<dbReference type="AlphaFoldDB" id="A0AAV5QKX1"/>
<sequence length="76" mass="8564">MNSEVKRATNVCDSTRSTKINTNNETGNTNNVQINQWKTIFMGKIQSNEHGRQDDEISIFCIASPAHTNQPSIKKQ</sequence>
<feature type="region of interest" description="Disordered" evidence="1">
    <location>
        <begin position="1"/>
        <end position="29"/>
    </location>
</feature>
<evidence type="ECO:0000313" key="3">
    <source>
        <dbReference type="Proteomes" id="UP001360560"/>
    </source>
</evidence>
<reference evidence="2 3" key="1">
    <citation type="journal article" date="2023" name="Elife">
        <title>Identification of key yeast species and microbe-microbe interactions impacting larval growth of Drosophila in the wild.</title>
        <authorList>
            <person name="Mure A."/>
            <person name="Sugiura Y."/>
            <person name="Maeda R."/>
            <person name="Honda K."/>
            <person name="Sakurai N."/>
            <person name="Takahashi Y."/>
            <person name="Watada M."/>
            <person name="Katoh T."/>
            <person name="Gotoh A."/>
            <person name="Gotoh Y."/>
            <person name="Taniguchi I."/>
            <person name="Nakamura K."/>
            <person name="Hayashi T."/>
            <person name="Katayama T."/>
            <person name="Uemura T."/>
            <person name="Hattori Y."/>
        </authorList>
    </citation>
    <scope>NUCLEOTIDE SEQUENCE [LARGE SCALE GENOMIC DNA]</scope>
    <source>
        <strain evidence="2 3">SC-9</strain>
    </source>
</reference>